<dbReference type="InterPro" id="IPR000182">
    <property type="entry name" value="GNAT_dom"/>
</dbReference>
<dbReference type="PANTHER" id="PTHR43877">
    <property type="entry name" value="AMINOALKYLPHOSPHONATE N-ACETYLTRANSFERASE-RELATED-RELATED"/>
    <property type="match status" value="1"/>
</dbReference>
<dbReference type="AlphaFoldDB" id="A0A411WMH8"/>
<name>A0A411WMH8_9GAMM</name>
<dbReference type="PROSITE" id="PS51186">
    <property type="entry name" value="GNAT"/>
    <property type="match status" value="1"/>
</dbReference>
<dbReference type="RefSeq" id="WP_130592391.1">
    <property type="nucleotide sequence ID" value="NZ_CP034752.1"/>
</dbReference>
<dbReference type="Pfam" id="PF00583">
    <property type="entry name" value="Acetyltransf_1"/>
    <property type="match status" value="1"/>
</dbReference>
<dbReference type="Proteomes" id="UP000293154">
    <property type="component" value="Chromosome"/>
</dbReference>
<keyword evidence="5" id="KW-1185">Reference proteome</keyword>
<evidence type="ECO:0000313" key="4">
    <source>
        <dbReference type="EMBL" id="QBH97459.1"/>
    </source>
</evidence>
<dbReference type="GO" id="GO:0016747">
    <property type="term" value="F:acyltransferase activity, transferring groups other than amino-acyl groups"/>
    <property type="evidence" value="ECO:0007669"/>
    <property type="project" value="InterPro"/>
</dbReference>
<evidence type="ECO:0000313" key="5">
    <source>
        <dbReference type="Proteomes" id="UP000293154"/>
    </source>
</evidence>
<dbReference type="SUPFAM" id="SSF55729">
    <property type="entry name" value="Acyl-CoA N-acyltransferases (Nat)"/>
    <property type="match status" value="1"/>
</dbReference>
<keyword evidence="1 4" id="KW-0808">Transferase</keyword>
<accession>A0A411WMH8</accession>
<dbReference type="OrthoDB" id="7356080at2"/>
<proteinExistence type="predicted"/>
<dbReference type="InterPro" id="IPR050832">
    <property type="entry name" value="Bact_Acetyltransf"/>
</dbReference>
<reference evidence="4 5" key="1">
    <citation type="submission" date="2019-03" db="EMBL/GenBank/DDBJ databases">
        <title>Pragia sp. nov. isolated from the gut tract of Carduelis flavirostris.</title>
        <authorList>
            <person name="Ge Y."/>
        </authorList>
    </citation>
    <scope>NUCLEOTIDE SEQUENCE [LARGE SCALE GENOMIC DNA]</scope>
    <source>
        <strain evidence="4 5">CF-458</strain>
    </source>
</reference>
<dbReference type="CDD" id="cd04301">
    <property type="entry name" value="NAT_SF"/>
    <property type="match status" value="1"/>
</dbReference>
<keyword evidence="2" id="KW-0012">Acyltransferase</keyword>
<protein>
    <submittedName>
        <fullName evidence="4">GNAT family N-acetyltransferase</fullName>
    </submittedName>
</protein>
<feature type="domain" description="N-acetyltransferase" evidence="3">
    <location>
        <begin position="1"/>
        <end position="145"/>
    </location>
</feature>
<evidence type="ECO:0000256" key="1">
    <source>
        <dbReference type="ARBA" id="ARBA00022679"/>
    </source>
</evidence>
<evidence type="ECO:0000256" key="2">
    <source>
        <dbReference type="ARBA" id="ARBA00023315"/>
    </source>
</evidence>
<dbReference type="KEGG" id="prag:EKN56_14235"/>
<gene>
    <name evidence="4" type="ORF">EKN56_14235</name>
</gene>
<dbReference type="EMBL" id="CP034752">
    <property type="protein sequence ID" value="QBH97459.1"/>
    <property type="molecule type" value="Genomic_DNA"/>
</dbReference>
<organism evidence="4 5">
    <name type="scientific">Limnobaculum zhutongyuii</name>
    <dbReference type="NCBI Taxonomy" id="2498113"/>
    <lineage>
        <taxon>Bacteria</taxon>
        <taxon>Pseudomonadati</taxon>
        <taxon>Pseudomonadota</taxon>
        <taxon>Gammaproteobacteria</taxon>
        <taxon>Enterobacterales</taxon>
        <taxon>Budviciaceae</taxon>
        <taxon>Limnobaculum</taxon>
    </lineage>
</organism>
<dbReference type="Gene3D" id="3.40.630.30">
    <property type="match status" value="1"/>
</dbReference>
<sequence length="145" mass="16341">MQIRIALPDDVTEMFRVRLSVNDNKMTLEELSAHGITHQSLPAMLINQGRGWVAEDQQQIVAFAMADATEASIFALFVEPDFEGLGIGRQLMIAAEQWLAEMGCAQIWLETDSNLNVRANGFYRYLGWIEDGLQADGQTKFIKYL</sequence>
<evidence type="ECO:0000259" key="3">
    <source>
        <dbReference type="PROSITE" id="PS51186"/>
    </source>
</evidence>
<dbReference type="InterPro" id="IPR016181">
    <property type="entry name" value="Acyl_CoA_acyltransferase"/>
</dbReference>